<keyword evidence="2" id="KW-1185">Reference proteome</keyword>
<organism evidence="1 2">
    <name type="scientific">Bordetella holmesii 1058</name>
    <dbReference type="NCBI Taxonomy" id="1247648"/>
    <lineage>
        <taxon>Bacteria</taxon>
        <taxon>Pseudomonadati</taxon>
        <taxon>Pseudomonadota</taxon>
        <taxon>Betaproteobacteria</taxon>
        <taxon>Burkholderiales</taxon>
        <taxon>Alcaligenaceae</taxon>
        <taxon>Bordetella</taxon>
    </lineage>
</organism>
<dbReference type="Proteomes" id="UP000023104">
    <property type="component" value="Unassembled WGS sequence"/>
</dbReference>
<gene>
    <name evidence="1" type="ORF">D559_1904</name>
</gene>
<reference evidence="1 2" key="1">
    <citation type="submission" date="2014-02" db="EMBL/GenBank/DDBJ databases">
        <title>Whole Genome Sequencing Of Bordetella Holmesii, An Emerging Opportunistic Infection Of Humans.</title>
        <authorList>
            <person name="Tettelin H."/>
            <person name="Hooven T.A."/>
            <person name="Hine E."/>
            <person name="Su Q."/>
            <person name="Huard R.C."/>
            <person name="Della-Latta P."/>
            <person name="Daugherty S.C."/>
            <person name="Agrawal S."/>
            <person name="Sengamalay N."/>
            <person name="Tallon L.J."/>
            <person name="Sadzewicz L."/>
            <person name="Whittier S."/>
            <person name="Fraser C.M."/>
            <person name="Ratner A.J."/>
        </authorList>
    </citation>
    <scope>NUCLEOTIDE SEQUENCE [LARGE SCALE GENOMIC DNA]</scope>
    <source>
        <strain evidence="1 2">1058</strain>
    </source>
</reference>
<sequence length="63" mass="6989">MGFMPLDAATSFAKDMQIRIIHLTDSWAIRQLHLCVQTVPLLPAHTANLVEVLGSYREQPSGV</sequence>
<proteinExistence type="predicted"/>
<accession>A0ABP3BKP6</accession>
<name>A0ABP3BKP6_9BORD</name>
<comment type="caution">
    <text evidence="1">The sequence shown here is derived from an EMBL/GenBank/DDBJ whole genome shotgun (WGS) entry which is preliminary data.</text>
</comment>
<evidence type="ECO:0000313" key="1">
    <source>
        <dbReference type="EMBL" id="EXX94495.1"/>
    </source>
</evidence>
<protein>
    <recommendedName>
        <fullName evidence="3">N-acetyltransferase YedL</fullName>
    </recommendedName>
</protein>
<dbReference type="EMBL" id="JDTF01000004">
    <property type="protein sequence ID" value="EXX94495.1"/>
    <property type="molecule type" value="Genomic_DNA"/>
</dbReference>
<evidence type="ECO:0000313" key="2">
    <source>
        <dbReference type="Proteomes" id="UP000023104"/>
    </source>
</evidence>
<evidence type="ECO:0008006" key="3">
    <source>
        <dbReference type="Google" id="ProtNLM"/>
    </source>
</evidence>